<keyword evidence="3" id="KW-0865">Zymogen</keyword>
<dbReference type="Pfam" id="PF01804">
    <property type="entry name" value="Penicil_amidase"/>
    <property type="match status" value="1"/>
</dbReference>
<dbReference type="SUPFAM" id="SSF56235">
    <property type="entry name" value="N-terminal nucleophile aminohydrolases (Ntn hydrolases)"/>
    <property type="match status" value="1"/>
</dbReference>
<keyword evidence="8" id="KW-1185">Reference proteome</keyword>
<dbReference type="InterPro" id="IPR023343">
    <property type="entry name" value="Penicillin_amidase_dom1"/>
</dbReference>
<reference evidence="8" key="1">
    <citation type="submission" date="2010-11" db="EMBL/GenBank/DDBJ databases">
        <title>The complete sequence of chromosome of Oceanithermus profundus DSM 14977.</title>
        <authorList>
            <consortium name="US DOE Joint Genome Institute (JGI-PGF)"/>
            <person name="Lucas S."/>
            <person name="Copeland A."/>
            <person name="Lapidus A."/>
            <person name="Bruce D."/>
            <person name="Goodwin L."/>
            <person name="Pitluck S."/>
            <person name="Kyrpides N."/>
            <person name="Mavromatis K."/>
            <person name="Pagani I."/>
            <person name="Ivanova N."/>
            <person name="Zhang X."/>
            <person name="Brettin T."/>
            <person name="Detter J.C."/>
            <person name="Tapia R."/>
            <person name="Han C."/>
            <person name="Land M."/>
            <person name="Hauser L."/>
            <person name="Markowitz V."/>
            <person name="Cheng J.-F."/>
            <person name="Hugenholtz P."/>
            <person name="Woyke T."/>
            <person name="Wu D."/>
            <person name="Tindall B."/>
            <person name="Faehnrich R."/>
            <person name="Brambilla E."/>
            <person name="Klenk H.-P."/>
            <person name="Eisen J.A."/>
        </authorList>
    </citation>
    <scope>NUCLEOTIDE SEQUENCE [LARGE SCALE GENOMIC DNA]</scope>
    <source>
        <strain evidence="8">DSM 14977 / NBRC 100410 / VKM B-2274 / 506</strain>
    </source>
</reference>
<dbReference type="Gene3D" id="2.30.120.10">
    <property type="match status" value="1"/>
</dbReference>
<dbReference type="eggNOG" id="COG2366">
    <property type="taxonomic scope" value="Bacteria"/>
</dbReference>
<keyword evidence="6" id="KW-1133">Transmembrane helix</keyword>
<keyword evidence="2" id="KW-0378">Hydrolase</keyword>
<dbReference type="InterPro" id="IPR043146">
    <property type="entry name" value="Penicillin_amidase_N_B-knob"/>
</dbReference>
<evidence type="ECO:0000313" key="7">
    <source>
        <dbReference type="EMBL" id="ADR37525.1"/>
    </source>
</evidence>
<dbReference type="GO" id="GO:0046872">
    <property type="term" value="F:metal ion binding"/>
    <property type="evidence" value="ECO:0007669"/>
    <property type="project" value="UniProtKB-KW"/>
</dbReference>
<dbReference type="Gene3D" id="1.10.439.10">
    <property type="entry name" value="Penicillin Amidohydrolase, domain 1"/>
    <property type="match status" value="1"/>
</dbReference>
<feature type="binding site" evidence="5">
    <location>
        <position position="190"/>
    </location>
    <ligand>
        <name>Ca(2+)</name>
        <dbReference type="ChEBI" id="CHEBI:29108"/>
    </ligand>
</feature>
<comment type="cofactor">
    <cofactor evidence="5">
        <name>Ca(2+)</name>
        <dbReference type="ChEBI" id="CHEBI:29108"/>
    </cofactor>
    <text evidence="5">Binds 1 Ca(2+) ion per dimer.</text>
</comment>
<dbReference type="InterPro" id="IPR002692">
    <property type="entry name" value="S45"/>
</dbReference>
<feature type="transmembrane region" description="Helical" evidence="6">
    <location>
        <begin position="7"/>
        <end position="29"/>
    </location>
</feature>
<dbReference type="Proteomes" id="UP000008722">
    <property type="component" value="Chromosome"/>
</dbReference>
<dbReference type="GO" id="GO:0016811">
    <property type="term" value="F:hydrolase activity, acting on carbon-nitrogen (but not peptide) bonds, in linear amides"/>
    <property type="evidence" value="ECO:0007669"/>
    <property type="project" value="InterPro"/>
</dbReference>
<keyword evidence="5" id="KW-0479">Metal-binding</keyword>
<evidence type="ECO:0000313" key="8">
    <source>
        <dbReference type="Proteomes" id="UP000008722"/>
    </source>
</evidence>
<dbReference type="HOGENOM" id="CLU_011790_0_1_0"/>
<evidence type="ECO:0000256" key="3">
    <source>
        <dbReference type="ARBA" id="ARBA00023145"/>
    </source>
</evidence>
<dbReference type="Gene3D" id="1.10.1400.10">
    <property type="match status" value="1"/>
</dbReference>
<dbReference type="PANTHER" id="PTHR34218">
    <property type="entry name" value="PEPTIDASE S45 PENICILLIN AMIDASE"/>
    <property type="match status" value="1"/>
</dbReference>
<accession>E4UA82</accession>
<dbReference type="OrthoDB" id="9759796at2"/>
<evidence type="ECO:0000256" key="5">
    <source>
        <dbReference type="PIRSR" id="PIRSR001227-2"/>
    </source>
</evidence>
<dbReference type="STRING" id="670487.Ocepr_2075"/>
<evidence type="ECO:0000256" key="1">
    <source>
        <dbReference type="ARBA" id="ARBA00006586"/>
    </source>
</evidence>
<gene>
    <name evidence="7" type="ordered locus">Ocepr_2075</name>
</gene>
<dbReference type="InterPro" id="IPR029055">
    <property type="entry name" value="Ntn_hydrolases_N"/>
</dbReference>
<protein>
    <submittedName>
        <fullName evidence="7">Peptidase S45 penicillin amidase</fullName>
    </submittedName>
</protein>
<dbReference type="InterPro" id="IPR014395">
    <property type="entry name" value="Pen/GL7ACA/AHL_acylase"/>
</dbReference>
<name>E4UA82_OCEP5</name>
<dbReference type="CDD" id="cd03747">
    <property type="entry name" value="Ntn_PGA_like"/>
    <property type="match status" value="1"/>
</dbReference>
<feature type="active site" description="Nucleophile" evidence="4">
    <location>
        <position position="265"/>
    </location>
</feature>
<organism evidence="7 8">
    <name type="scientific">Oceanithermus profundus (strain DSM 14977 / NBRC 100410 / VKM B-2274 / 506)</name>
    <dbReference type="NCBI Taxonomy" id="670487"/>
    <lineage>
        <taxon>Bacteria</taxon>
        <taxon>Thermotogati</taxon>
        <taxon>Deinococcota</taxon>
        <taxon>Deinococci</taxon>
        <taxon>Thermales</taxon>
        <taxon>Thermaceae</taxon>
        <taxon>Oceanithermus</taxon>
    </lineage>
</organism>
<sequence length="777" mass="86182">MRVLTILGRVLAGLIVLVLLLAVGGYYYLKNATLPQTNGRLVTPGLSAPVEILRDANGIVHVKAANEHDLFFGQAVAHAQERLWQMEFQRRIGAGRLAEVLGEAAVPTDKFLRTLGVYRAAEQAYENLPDDLKAIVDAYVDGVNAYLATNPPLPLEFKLLGFEPEPWTPADVLVWQKMMSYDLSGNYEEELQRYRLLARGLSKARIEALIPGYPAAAPTIVRRIPERLRPRPVRETAPAPAPQGAAWVEELLALARTLPSSLEASNNWVVGPERSTTGKPLLANDPHLGLSAPSIWMLMELEAPTYRATGATFPGLPTIVIGKNERIAWGVTNHAADVQDLYVLEEAEGGYRYRGEVRPYHLRRETIAVKDADPVVLEVRETVYGPVISDVVGAPEGQALALRWVSLEPSDETMAAFYGIGKAANWEEFTAALLRLKAPSQNFVYADVEGNIGYLAPGKIPVRKPGHSGKYPVPGTGEWDWVGFVPAEALPRTYNPPEGYIVTANNRSTPEGWPYTFTHDWAPGFRAARIEQLIRARPKLSPEDFARIQGDEVSLMARSFRPVLERLRPQSERAAEWHRKLLAWDANETASSTEATVFQAWYAELARLPEAEVGQAYWNEPLYLKRALLEGDPACDARGVSCLDFAAQALERALARLDALGGIVPWGQLHPAVFDHGVMTHQPQLRRFFDREIAHGGDRFTVNMGAYDFATFRMNHGPSYREIVALGLPEQSYWIHPMGQSGNVLSRHYADLLPLWANVEYLPMGTGEPVARLVLEP</sequence>
<feature type="binding site" evidence="5">
    <location>
        <position position="337"/>
    </location>
    <ligand>
        <name>Ca(2+)</name>
        <dbReference type="ChEBI" id="CHEBI:29108"/>
    </ligand>
</feature>
<dbReference type="InterPro" id="IPR043147">
    <property type="entry name" value="Penicillin_amidase_A-knob"/>
</dbReference>
<dbReference type="GO" id="GO:0017000">
    <property type="term" value="P:antibiotic biosynthetic process"/>
    <property type="evidence" value="ECO:0007669"/>
    <property type="project" value="InterPro"/>
</dbReference>
<comment type="similarity">
    <text evidence="1">Belongs to the peptidase S45 family.</text>
</comment>
<evidence type="ECO:0000256" key="4">
    <source>
        <dbReference type="PIRSR" id="PIRSR001227-1"/>
    </source>
</evidence>
<proteinExistence type="inferred from homology"/>
<feature type="binding site" evidence="5">
    <location>
        <position position="340"/>
    </location>
    <ligand>
        <name>Ca(2+)</name>
        <dbReference type="ChEBI" id="CHEBI:29108"/>
    </ligand>
</feature>
<dbReference type="PIRSF" id="PIRSF001227">
    <property type="entry name" value="Pen_acylase"/>
    <property type="match status" value="1"/>
</dbReference>
<keyword evidence="5" id="KW-0106">Calcium</keyword>
<dbReference type="PANTHER" id="PTHR34218:SF4">
    <property type="entry name" value="ACYL-HOMOSERINE LACTONE ACYLASE QUIP"/>
    <property type="match status" value="1"/>
</dbReference>
<keyword evidence="6" id="KW-0812">Transmembrane</keyword>
<dbReference type="AlphaFoldDB" id="E4UA82"/>
<dbReference type="MEROPS" id="S45.003"/>
<keyword evidence="6" id="KW-0472">Membrane</keyword>
<reference evidence="7 8" key="2">
    <citation type="journal article" date="2011" name="Stand. Genomic Sci.">
        <title>Complete genome sequence of Oceanithermus profundus type strain (506).</title>
        <authorList>
            <person name="Pati A."/>
            <person name="Zhang X."/>
            <person name="Lapidus A."/>
            <person name="Nolan M."/>
            <person name="Lucas S."/>
            <person name="Del Rio T.G."/>
            <person name="Tice H."/>
            <person name="Cheng J.F."/>
            <person name="Tapia R."/>
            <person name="Han C."/>
            <person name="Goodwin L."/>
            <person name="Pitluck S."/>
            <person name="Liolios K."/>
            <person name="Pagani I."/>
            <person name="Ivanova N."/>
            <person name="Mavromatis K."/>
            <person name="Chen A."/>
            <person name="Palaniappan K."/>
            <person name="Hauser L."/>
            <person name="Jeffries C.D."/>
            <person name="Brambilla E.M."/>
            <person name="Rohl A."/>
            <person name="Mwirichia R."/>
            <person name="Rohde M."/>
            <person name="Tindall B.J."/>
            <person name="Sikorski J."/>
            <person name="Wirth R."/>
            <person name="Goker M."/>
            <person name="Woyke T."/>
            <person name="Detter J.C."/>
            <person name="Bristow J."/>
            <person name="Eisen J.A."/>
            <person name="Markowitz V."/>
            <person name="Hugenholtz P."/>
            <person name="Kyrpides N.C."/>
            <person name="Klenk H.P."/>
            <person name="Land M."/>
        </authorList>
    </citation>
    <scope>NUCLEOTIDE SEQUENCE [LARGE SCALE GENOMIC DNA]</scope>
    <source>
        <strain evidence="8">DSM 14977 / NBRC 100410 / VKM B-2274 / 506</strain>
    </source>
</reference>
<dbReference type="Gene3D" id="3.60.20.10">
    <property type="entry name" value="Glutamine Phosphoribosylpyrophosphate, subunit 1, domain 1"/>
    <property type="match status" value="1"/>
</dbReference>
<dbReference type="EMBL" id="CP002361">
    <property type="protein sequence ID" value="ADR37525.1"/>
    <property type="molecule type" value="Genomic_DNA"/>
</dbReference>
<dbReference type="KEGG" id="opr:Ocepr_2075"/>
<dbReference type="RefSeq" id="WP_013458695.1">
    <property type="nucleotide sequence ID" value="NC_014761.1"/>
</dbReference>
<evidence type="ECO:0000256" key="2">
    <source>
        <dbReference type="ARBA" id="ARBA00022801"/>
    </source>
</evidence>
<evidence type="ECO:0000256" key="6">
    <source>
        <dbReference type="SAM" id="Phobius"/>
    </source>
</evidence>